<feature type="region of interest" description="Disordered" evidence="1">
    <location>
        <begin position="1"/>
        <end position="43"/>
    </location>
</feature>
<evidence type="ECO:0000256" key="1">
    <source>
        <dbReference type="SAM" id="MobiDB-lite"/>
    </source>
</evidence>
<gene>
    <name evidence="2" type="ORF">HPBE_LOCUS1761</name>
</gene>
<accession>A0A183F6G8</accession>
<evidence type="ECO:0000313" key="4">
    <source>
        <dbReference type="WBParaSite" id="HPBE_0000176001-mRNA-1"/>
    </source>
</evidence>
<accession>A0A3P7WUN5</accession>
<dbReference type="AlphaFoldDB" id="A0A183F6G8"/>
<name>A0A183F6G8_HELPZ</name>
<organism evidence="3 4">
    <name type="scientific">Heligmosomoides polygyrus</name>
    <name type="common">Parasitic roundworm</name>
    <dbReference type="NCBI Taxonomy" id="6339"/>
    <lineage>
        <taxon>Eukaryota</taxon>
        <taxon>Metazoa</taxon>
        <taxon>Ecdysozoa</taxon>
        <taxon>Nematoda</taxon>
        <taxon>Chromadorea</taxon>
        <taxon>Rhabditida</taxon>
        <taxon>Rhabditina</taxon>
        <taxon>Rhabditomorpha</taxon>
        <taxon>Strongyloidea</taxon>
        <taxon>Heligmosomidae</taxon>
        <taxon>Heligmosomoides</taxon>
    </lineage>
</organism>
<feature type="compositionally biased region" description="Basic and acidic residues" evidence="1">
    <location>
        <begin position="33"/>
        <end position="43"/>
    </location>
</feature>
<proteinExistence type="predicted"/>
<dbReference type="WBParaSite" id="HPBE_0000176001-mRNA-1">
    <property type="protein sequence ID" value="HPBE_0000176001-mRNA-1"/>
    <property type="gene ID" value="HPBE_0000176001"/>
</dbReference>
<keyword evidence="3" id="KW-1185">Reference proteome</keyword>
<dbReference type="Proteomes" id="UP000050761">
    <property type="component" value="Unassembled WGS sequence"/>
</dbReference>
<reference evidence="4" key="2">
    <citation type="submission" date="2019-09" db="UniProtKB">
        <authorList>
            <consortium name="WormBaseParasite"/>
        </authorList>
    </citation>
    <scope>IDENTIFICATION</scope>
</reference>
<evidence type="ECO:0000313" key="3">
    <source>
        <dbReference type="Proteomes" id="UP000050761"/>
    </source>
</evidence>
<evidence type="ECO:0000313" key="2">
    <source>
        <dbReference type="EMBL" id="VDO21172.1"/>
    </source>
</evidence>
<feature type="compositionally biased region" description="Basic and acidic residues" evidence="1">
    <location>
        <begin position="11"/>
        <end position="24"/>
    </location>
</feature>
<protein>
    <submittedName>
        <fullName evidence="4">Zgc:</fullName>
    </submittedName>
</protein>
<dbReference type="EMBL" id="UZAH01002164">
    <property type="protein sequence ID" value="VDO21172.1"/>
    <property type="molecule type" value="Genomic_DNA"/>
</dbReference>
<reference evidence="2 3" key="1">
    <citation type="submission" date="2018-11" db="EMBL/GenBank/DDBJ databases">
        <authorList>
            <consortium name="Pathogen Informatics"/>
        </authorList>
    </citation>
    <scope>NUCLEOTIDE SEQUENCE [LARGE SCALE GENOMIC DNA]</scope>
</reference>
<sequence>MSGRKQQTGADWKEYGAQRPKEAVVGKSRPKKMKGEKLDMREFKTRGPLKMKLEFKGTVRHDLDKEDSASLRDLKYDKDLNSLVLIGTEIEKLAPQSQMQSKIQTFSQAQSAVRHTGSL</sequence>
<dbReference type="OrthoDB" id="5873841at2759"/>